<reference evidence="2 3" key="1">
    <citation type="submission" date="2015-06" db="EMBL/GenBank/DDBJ databases">
        <title>Draft genome sequence of an Alphaproteobacteria species associated to the Mediterranean sponge Oscarella lobularis.</title>
        <authorList>
            <person name="Jourda C."/>
            <person name="Santini S."/>
            <person name="Claverie J.-M."/>
        </authorList>
    </citation>
    <scope>NUCLEOTIDE SEQUENCE [LARGE SCALE GENOMIC DNA]</scope>
    <source>
        <strain evidence="2">IGS</strain>
    </source>
</reference>
<dbReference type="EC" id="1.13.11.39" evidence="2"/>
<keyword evidence="3" id="KW-1185">Reference proteome</keyword>
<dbReference type="InterPro" id="IPR029068">
    <property type="entry name" value="Glyas_Bleomycin-R_OHBP_Dase"/>
</dbReference>
<proteinExistence type="predicted"/>
<dbReference type="SUPFAM" id="SSF54593">
    <property type="entry name" value="Glyoxalase/Bleomycin resistance protein/Dihydroxybiphenyl dioxygenase"/>
    <property type="match status" value="1"/>
</dbReference>
<dbReference type="InterPro" id="IPR050383">
    <property type="entry name" value="GlyoxalaseI/FosfomycinResist"/>
</dbReference>
<dbReference type="Proteomes" id="UP000037178">
    <property type="component" value="Unassembled WGS sequence"/>
</dbReference>
<dbReference type="GO" id="GO:0018583">
    <property type="term" value="F:biphenyl-2,3-diol 1,2-dioxygenase activity"/>
    <property type="evidence" value="ECO:0007669"/>
    <property type="project" value="UniProtKB-EC"/>
</dbReference>
<protein>
    <submittedName>
        <fullName evidence="2">Biphenyl-2,3-diol 1,2-dioxygenase III</fullName>
        <ecNumber evidence="2">1.13.11.39</ecNumber>
    </submittedName>
</protein>
<evidence type="ECO:0000259" key="1">
    <source>
        <dbReference type="PROSITE" id="PS51819"/>
    </source>
</evidence>
<dbReference type="Pfam" id="PF00903">
    <property type="entry name" value="Glyoxalase"/>
    <property type="match status" value="1"/>
</dbReference>
<dbReference type="InterPro" id="IPR037523">
    <property type="entry name" value="VOC_core"/>
</dbReference>
<dbReference type="PATRIC" id="fig|1675527.3.peg.735"/>
<sequence>MRVQGAARVPARGAFWRSGAATIKEERLVQITGFDHIVLSCHDVPAMVAFYRDALAMRVGEERPGKWSIWFGPHKISLQDEATKPALAVATLPGTGNFCVLTETPVAEVADRLRAQGVEILDGPGQREGATGPIMSVYFRDPEGNLIEVSNPI</sequence>
<dbReference type="InterPro" id="IPR004360">
    <property type="entry name" value="Glyas_Fos-R_dOase_dom"/>
</dbReference>
<dbReference type="AlphaFoldDB" id="A0A0J9H4C5"/>
<evidence type="ECO:0000313" key="3">
    <source>
        <dbReference type="Proteomes" id="UP000037178"/>
    </source>
</evidence>
<dbReference type="EMBL" id="LFTY01000001">
    <property type="protein sequence ID" value="KMW60518.1"/>
    <property type="molecule type" value="Genomic_DNA"/>
</dbReference>
<comment type="caution">
    <text evidence="2">The sequence shown here is derived from an EMBL/GenBank/DDBJ whole genome shotgun (WGS) entry which is preliminary data.</text>
</comment>
<dbReference type="STRING" id="1675527.AIOL_000674"/>
<accession>A0A0J9H4C5</accession>
<evidence type="ECO:0000313" key="2">
    <source>
        <dbReference type="EMBL" id="KMW60518.1"/>
    </source>
</evidence>
<gene>
    <name evidence="2" type="ORF">AIOL_000674</name>
</gene>
<dbReference type="PROSITE" id="PS51819">
    <property type="entry name" value="VOC"/>
    <property type="match status" value="1"/>
</dbReference>
<name>A0A0J9H4C5_9RHOB</name>
<keyword evidence="2" id="KW-0223">Dioxygenase</keyword>
<feature type="domain" description="VOC" evidence="1">
    <location>
        <begin position="33"/>
        <end position="152"/>
    </location>
</feature>
<organism evidence="2 3">
    <name type="scientific">Candidatus Rhodobacter oscarellae</name>
    <dbReference type="NCBI Taxonomy" id="1675527"/>
    <lineage>
        <taxon>Bacteria</taxon>
        <taxon>Pseudomonadati</taxon>
        <taxon>Pseudomonadota</taxon>
        <taxon>Alphaproteobacteria</taxon>
        <taxon>Rhodobacterales</taxon>
        <taxon>Rhodobacter group</taxon>
        <taxon>Rhodobacter</taxon>
    </lineage>
</organism>
<keyword evidence="2" id="KW-0560">Oxidoreductase</keyword>
<dbReference type="PANTHER" id="PTHR21366">
    <property type="entry name" value="GLYOXALASE FAMILY PROTEIN"/>
    <property type="match status" value="1"/>
</dbReference>
<dbReference type="PANTHER" id="PTHR21366:SF14">
    <property type="entry name" value="GLYOXALASE DOMAIN-CONTAINING PROTEIN 5"/>
    <property type="match status" value="1"/>
</dbReference>
<dbReference type="Gene3D" id="3.10.180.10">
    <property type="entry name" value="2,3-Dihydroxybiphenyl 1,2-Dioxygenase, domain 1"/>
    <property type="match status" value="1"/>
</dbReference>